<dbReference type="HOGENOM" id="CLU_009583_14_4_2"/>
<dbReference type="EMBL" id="CP002408">
    <property type="protein sequence ID" value="AFU58611.1"/>
    <property type="molecule type" value="Genomic_DNA"/>
</dbReference>
<evidence type="ECO:0000313" key="4">
    <source>
        <dbReference type="Proteomes" id="UP000008037"/>
    </source>
</evidence>
<evidence type="ECO:0000259" key="1">
    <source>
        <dbReference type="Pfam" id="PF00534"/>
    </source>
</evidence>
<accession>K0IBE0</accession>
<organism evidence="3 4">
    <name type="scientific">Nitrososphaera gargensis (strain Ga9.2)</name>
    <dbReference type="NCBI Taxonomy" id="1237085"/>
    <lineage>
        <taxon>Archaea</taxon>
        <taxon>Nitrososphaerota</taxon>
        <taxon>Nitrososphaeria</taxon>
        <taxon>Nitrososphaerales</taxon>
        <taxon>Nitrososphaeraceae</taxon>
        <taxon>Nitrososphaera</taxon>
    </lineage>
</organism>
<protein>
    <submittedName>
        <fullName evidence="3">Putative glycosyl transferase</fullName>
    </submittedName>
</protein>
<dbReference type="KEGG" id="nga:Ngar_c16780"/>
<dbReference type="PANTHER" id="PTHR45947:SF3">
    <property type="entry name" value="SULFOQUINOVOSYL TRANSFERASE SQD2"/>
    <property type="match status" value="1"/>
</dbReference>
<dbReference type="Gene3D" id="3.40.50.2000">
    <property type="entry name" value="Glycogen Phosphorylase B"/>
    <property type="match status" value="2"/>
</dbReference>
<dbReference type="AlphaFoldDB" id="K0IBE0"/>
<dbReference type="CDD" id="cd03801">
    <property type="entry name" value="GT4_PimA-like"/>
    <property type="match status" value="1"/>
</dbReference>
<feature type="domain" description="Glycosyl transferase family 1" evidence="1">
    <location>
        <begin position="280"/>
        <end position="358"/>
    </location>
</feature>
<gene>
    <name evidence="3" type="ordered locus">Ngar_c16780</name>
</gene>
<dbReference type="PANTHER" id="PTHR45947">
    <property type="entry name" value="SULFOQUINOVOSYL TRANSFERASE SQD2"/>
    <property type="match status" value="1"/>
</dbReference>
<name>K0IBE0_NITGG</name>
<sequence length="404" mass="45391">MKKILMVSTEYPPMPGGVGRYAANLTRALEKYGSNKVIVVCDEKGKGDYAGSISPSNPRNSDNLLKIVDDVKPDIVHVQFEPGLYGLFLDAVDPRKSATYIDSFYENCKVPIVTTFHSAYTFREWVGQSLLVKRTGRTGKFGVPVRLAVRMWKSLLHYNSFHDLNKEKLALSQAGICFSHYMTKILGGGHIVYHGAEPTVSPVPGKKEARSRMSLPYEKKLAVVIGFRTMTKGWDILEKMRMPEGWALVINSSRSHYNNENLETTGFFAGRSDVIDLQRGFLSDEDLSTLMLACDAVLLPYKIASGSGVMFDALAHGLPFVASDLEFFKEFAKMGLGIITHRDQKSFVKALSKLDRNYGKYSSNVEQFRQKLRWEHVARQHMQIYEEAGKGIIKGKKKTQAQIQ</sequence>
<keyword evidence="3" id="KW-0808">Transferase</keyword>
<proteinExistence type="predicted"/>
<dbReference type="STRING" id="1237085.Ngar_c16780"/>
<dbReference type="Proteomes" id="UP000008037">
    <property type="component" value="Chromosome"/>
</dbReference>
<keyword evidence="4" id="KW-1185">Reference proteome</keyword>
<reference evidence="3 4" key="1">
    <citation type="journal article" date="2012" name="Environ. Microbiol.">
        <title>The genome of the ammonia-oxidizing Candidatus Nitrososphaera gargensis: insights into metabolic versatility and environmental adaptations.</title>
        <authorList>
            <person name="Spang A."/>
            <person name="Poehlein A."/>
            <person name="Offre P."/>
            <person name="Zumbragel S."/>
            <person name="Haider S."/>
            <person name="Rychlik N."/>
            <person name="Nowka B."/>
            <person name="Schmeisser C."/>
            <person name="Lebedeva E.V."/>
            <person name="Rattei T."/>
            <person name="Bohm C."/>
            <person name="Schmid M."/>
            <person name="Galushko A."/>
            <person name="Hatzenpichler R."/>
            <person name="Weinmaier T."/>
            <person name="Daniel R."/>
            <person name="Schleper C."/>
            <person name="Spieck E."/>
            <person name="Streit W."/>
            <person name="Wagner M."/>
        </authorList>
    </citation>
    <scope>NUCLEOTIDE SEQUENCE [LARGE SCALE GENOMIC DNA]</scope>
    <source>
        <strain evidence="4">Ga9.2</strain>
    </source>
</reference>
<evidence type="ECO:0000313" key="3">
    <source>
        <dbReference type="EMBL" id="AFU58611.1"/>
    </source>
</evidence>
<dbReference type="Pfam" id="PF13439">
    <property type="entry name" value="Glyco_transf_4"/>
    <property type="match status" value="1"/>
</dbReference>
<dbReference type="InterPro" id="IPR028098">
    <property type="entry name" value="Glyco_trans_4-like_N"/>
</dbReference>
<dbReference type="InterPro" id="IPR050194">
    <property type="entry name" value="Glycosyltransferase_grp1"/>
</dbReference>
<dbReference type="Pfam" id="PF00534">
    <property type="entry name" value="Glycos_transf_1"/>
    <property type="match status" value="1"/>
</dbReference>
<dbReference type="InParanoid" id="K0IBE0"/>
<feature type="domain" description="Glycosyltransferase subfamily 4-like N-terminal" evidence="2">
    <location>
        <begin position="15"/>
        <end position="122"/>
    </location>
</feature>
<dbReference type="GO" id="GO:0016757">
    <property type="term" value="F:glycosyltransferase activity"/>
    <property type="evidence" value="ECO:0007669"/>
    <property type="project" value="InterPro"/>
</dbReference>
<evidence type="ECO:0000259" key="2">
    <source>
        <dbReference type="Pfam" id="PF13439"/>
    </source>
</evidence>
<dbReference type="SUPFAM" id="SSF53756">
    <property type="entry name" value="UDP-Glycosyltransferase/glycogen phosphorylase"/>
    <property type="match status" value="1"/>
</dbReference>
<dbReference type="InterPro" id="IPR001296">
    <property type="entry name" value="Glyco_trans_1"/>
</dbReference>
<dbReference type="BioCyc" id="CNIT1237085:G1324-1676-MONOMER"/>